<proteinExistence type="predicted"/>
<dbReference type="Proteomes" id="UP001186452">
    <property type="component" value="Unassembled WGS sequence"/>
</dbReference>
<keyword evidence="3" id="KW-1185">Reference proteome</keyword>
<dbReference type="Pfam" id="PF21172">
    <property type="entry name" value="CueP"/>
    <property type="match status" value="1"/>
</dbReference>
<dbReference type="Gene3D" id="2.60.40.3700">
    <property type="match status" value="1"/>
</dbReference>
<gene>
    <name evidence="2" type="ORF">R2X38_16890</name>
</gene>
<keyword evidence="1" id="KW-0732">Signal</keyword>
<dbReference type="InterPro" id="IPR047808">
    <property type="entry name" value="CueP-like"/>
</dbReference>
<dbReference type="RefSeq" id="WP_317523496.1">
    <property type="nucleotide sequence ID" value="NZ_JAWJZI010000007.1"/>
</dbReference>
<feature type="signal peptide" evidence="1">
    <location>
        <begin position="1"/>
        <end position="19"/>
    </location>
</feature>
<reference evidence="2 3" key="1">
    <citation type="submission" date="2023-10" db="EMBL/GenBank/DDBJ databases">
        <title>Marine bacteria isolated from horseshoe crab.</title>
        <authorList>
            <person name="Cheng T.H."/>
        </authorList>
    </citation>
    <scope>NUCLEOTIDE SEQUENCE [LARGE SCALE GENOMIC DNA]</scope>
    <source>
        <strain evidence="2 3">HSC6</strain>
    </source>
</reference>
<evidence type="ECO:0000256" key="1">
    <source>
        <dbReference type="SAM" id="SignalP"/>
    </source>
</evidence>
<comment type="caution">
    <text evidence="2">The sequence shown here is derived from an EMBL/GenBank/DDBJ whole genome shotgun (WGS) entry which is preliminary data.</text>
</comment>
<dbReference type="NCBIfam" id="NF038094">
    <property type="entry name" value="CueP_fam"/>
    <property type="match status" value="1"/>
</dbReference>
<evidence type="ECO:0000313" key="3">
    <source>
        <dbReference type="Proteomes" id="UP001186452"/>
    </source>
</evidence>
<dbReference type="EMBL" id="JAWJZI010000007">
    <property type="protein sequence ID" value="MDV5170683.1"/>
    <property type="molecule type" value="Genomic_DNA"/>
</dbReference>
<accession>A0ABU3ZLD9</accession>
<evidence type="ECO:0000313" key="2">
    <source>
        <dbReference type="EMBL" id="MDV5170683.1"/>
    </source>
</evidence>
<protein>
    <submittedName>
        <fullName evidence="2">CueP family metal-binding protein</fullName>
    </submittedName>
</protein>
<feature type="chain" id="PRO_5047534004" evidence="1">
    <location>
        <begin position="20"/>
        <end position="176"/>
    </location>
</feature>
<sequence>MKYLLPTIFLALSSGHALASVDTLSKAQAFAELTPQKALEQSQQWHRTGEATVRVMPDAIYAEFADGSKAEVPTEDDFLLSIAPYEQVTHGCTYHVPTGCQGEMVNKAMMVEIIDTQTNEVIQSGMVKTQKDGFIDFWMPKNGNYQFTFTYNGKTASEVLSTEGNSRTCITTMQLL</sequence>
<organism evidence="2 3">
    <name type="scientific">Photobacterium rosenbergii</name>
    <dbReference type="NCBI Taxonomy" id="294936"/>
    <lineage>
        <taxon>Bacteria</taxon>
        <taxon>Pseudomonadati</taxon>
        <taxon>Pseudomonadota</taxon>
        <taxon>Gammaproteobacteria</taxon>
        <taxon>Vibrionales</taxon>
        <taxon>Vibrionaceae</taxon>
        <taxon>Photobacterium</taxon>
    </lineage>
</organism>
<name>A0ABU3ZLD9_9GAMM</name>